<dbReference type="WBParaSite" id="PS1159_v2.g2270.t1">
    <property type="protein sequence ID" value="PS1159_v2.g2270.t1"/>
    <property type="gene ID" value="PS1159_v2.g2270"/>
</dbReference>
<sequence length="442" mass="49365">MTSLRDQNRPSSEQTTTTTTTTLNNEEITTLPPLAPTFNLIPPPEGDNNSEKRADETIKDRKFANVEEINESDLRNALLVEAKRRKVWGTKTINKMIFENVEHSCCYHYVLESFTETRSTADGTEAYTIGQYVENHGDPLALQIGASTSGTSSLYNTNPWDYDVPPDEDFKVSTKVFELPGSTRLNGCTLCNADGVTHCFHCRGYGNDKCSYCRGTGMKAGVAHPAVYTHPMVGTFPHSDASRGYPGTGVAMMRPSMSNRQSYAVGTPVHFMVKAGLPPPGIGHYDLCLFCQGRGVRECHHCKGNGKKTCNTCGGHGSVRTFTKLKIFFTVENSEYYTQSEVPERLLRTATGNVIFQETQPYVLPLKKFQIKEINEISRKFCAQHLQKSLGACRVIKQRHYVEAFPVAKVNYRIESRSGCFYVFGKERLCYIPKSPSKCCVM</sequence>
<protein>
    <submittedName>
        <fullName evidence="2">Protein SSUH2 homolog</fullName>
    </submittedName>
</protein>
<accession>A0AC35G1U2</accession>
<reference evidence="2" key="1">
    <citation type="submission" date="2022-11" db="UniProtKB">
        <authorList>
            <consortium name="WormBaseParasite"/>
        </authorList>
    </citation>
    <scope>IDENTIFICATION</scope>
</reference>
<name>A0AC35G1U2_9BILA</name>
<organism evidence="1 2">
    <name type="scientific">Panagrolaimus sp. PS1159</name>
    <dbReference type="NCBI Taxonomy" id="55785"/>
    <lineage>
        <taxon>Eukaryota</taxon>
        <taxon>Metazoa</taxon>
        <taxon>Ecdysozoa</taxon>
        <taxon>Nematoda</taxon>
        <taxon>Chromadorea</taxon>
        <taxon>Rhabditida</taxon>
        <taxon>Tylenchina</taxon>
        <taxon>Panagrolaimomorpha</taxon>
        <taxon>Panagrolaimoidea</taxon>
        <taxon>Panagrolaimidae</taxon>
        <taxon>Panagrolaimus</taxon>
    </lineage>
</organism>
<dbReference type="Proteomes" id="UP000887580">
    <property type="component" value="Unplaced"/>
</dbReference>
<proteinExistence type="predicted"/>
<evidence type="ECO:0000313" key="1">
    <source>
        <dbReference type="Proteomes" id="UP000887580"/>
    </source>
</evidence>
<evidence type="ECO:0000313" key="2">
    <source>
        <dbReference type="WBParaSite" id="PS1159_v2.g2270.t1"/>
    </source>
</evidence>